<evidence type="ECO:0000313" key="3">
    <source>
        <dbReference type="Proteomes" id="UP000502259"/>
    </source>
</evidence>
<gene>
    <name evidence="2" type="ORF">HHSLTHF2_10990</name>
</gene>
<accession>A0A6F8U301</accession>
<dbReference type="AlphaFoldDB" id="A0A6F8U301"/>
<protein>
    <submittedName>
        <fullName evidence="2">Uncharacterized protein</fullName>
    </submittedName>
</protein>
<dbReference type="RefSeq" id="WP_172420295.1">
    <property type="nucleotide sequence ID" value="NZ_AP022843.1"/>
</dbReference>
<keyword evidence="3" id="KW-1185">Reference proteome</keyword>
<organism evidence="2 3">
    <name type="scientific">Halomonas hydrothermalis</name>
    <dbReference type="NCBI Taxonomy" id="115561"/>
    <lineage>
        <taxon>Bacteria</taxon>
        <taxon>Pseudomonadati</taxon>
        <taxon>Pseudomonadota</taxon>
        <taxon>Gammaproteobacteria</taxon>
        <taxon>Oceanospirillales</taxon>
        <taxon>Halomonadaceae</taxon>
        <taxon>Halomonas</taxon>
    </lineage>
</organism>
<proteinExistence type="predicted"/>
<keyword evidence="1" id="KW-0732">Signal</keyword>
<evidence type="ECO:0000313" key="2">
    <source>
        <dbReference type="EMBL" id="BCB07209.1"/>
    </source>
</evidence>
<name>A0A6F8U301_9GAMM</name>
<evidence type="ECO:0000256" key="1">
    <source>
        <dbReference type="SAM" id="SignalP"/>
    </source>
</evidence>
<sequence length="116" mass="12927">MKKMGLAFLFSNLLIHSASALADLSDDEYRACSVVGTTSEAALTMRYDGMSIDETNAQLEDLAEGFRHISGTSITVMVSEAYQRPYRRSASDQRLEAADFGNVYYNGCIRIRELQK</sequence>
<feature type="signal peptide" evidence="1">
    <location>
        <begin position="1"/>
        <end position="22"/>
    </location>
</feature>
<dbReference type="Proteomes" id="UP000502259">
    <property type="component" value="Chromosome"/>
</dbReference>
<feature type="chain" id="PRO_5026231660" evidence="1">
    <location>
        <begin position="23"/>
        <end position="116"/>
    </location>
</feature>
<reference evidence="2 3" key="1">
    <citation type="submission" date="2020-03" db="EMBL/GenBank/DDBJ databases">
        <title>Complete Genome Sequence of Halomonas hydrothermalis Strain Slthf2, Halophilic Bacterium Isolated from Deep-Sea Hydrothermal-Vent Environments.</title>
        <authorList>
            <person name="Takeyama N."/>
            <person name="Huang M."/>
            <person name="Sato K."/>
            <person name="Galipon J."/>
            <person name="Arakawa K."/>
        </authorList>
    </citation>
    <scope>NUCLEOTIDE SEQUENCE [LARGE SCALE GENOMIC DNA]</scope>
    <source>
        <strain evidence="2 3">Slthf2</strain>
    </source>
</reference>
<dbReference type="EMBL" id="AP022843">
    <property type="protein sequence ID" value="BCB07209.1"/>
    <property type="molecule type" value="Genomic_DNA"/>
</dbReference>